<keyword evidence="2" id="KW-1185">Reference proteome</keyword>
<accession>A0A078I0T1</accession>
<name>A0A078I0T1_BRANA</name>
<protein>
    <submittedName>
        <fullName evidence="1">BnaA05g32270D protein</fullName>
    </submittedName>
</protein>
<evidence type="ECO:0000313" key="2">
    <source>
        <dbReference type="Proteomes" id="UP000028999"/>
    </source>
</evidence>
<reference evidence="1 2" key="1">
    <citation type="journal article" date="2014" name="Science">
        <title>Plant genetics. Early allopolyploid evolution in the post-Neolithic Brassica napus oilseed genome.</title>
        <authorList>
            <person name="Chalhoub B."/>
            <person name="Denoeud F."/>
            <person name="Liu S."/>
            <person name="Parkin I.A."/>
            <person name="Tang H."/>
            <person name="Wang X."/>
            <person name="Chiquet J."/>
            <person name="Belcram H."/>
            <person name="Tong C."/>
            <person name="Samans B."/>
            <person name="Correa M."/>
            <person name="Da Silva C."/>
            <person name="Just J."/>
            <person name="Falentin C."/>
            <person name="Koh C.S."/>
            <person name="Le Clainche I."/>
            <person name="Bernard M."/>
            <person name="Bento P."/>
            <person name="Noel B."/>
            <person name="Labadie K."/>
            <person name="Alberti A."/>
            <person name="Charles M."/>
            <person name="Arnaud D."/>
            <person name="Guo H."/>
            <person name="Daviaud C."/>
            <person name="Alamery S."/>
            <person name="Jabbari K."/>
            <person name="Zhao M."/>
            <person name="Edger P.P."/>
            <person name="Chelaifa H."/>
            <person name="Tack D."/>
            <person name="Lassalle G."/>
            <person name="Mestiri I."/>
            <person name="Schnel N."/>
            <person name="Le Paslier M.C."/>
            <person name="Fan G."/>
            <person name="Renault V."/>
            <person name="Bayer P.E."/>
            <person name="Golicz A.A."/>
            <person name="Manoli S."/>
            <person name="Lee T.H."/>
            <person name="Thi V.H."/>
            <person name="Chalabi S."/>
            <person name="Hu Q."/>
            <person name="Fan C."/>
            <person name="Tollenaere R."/>
            <person name="Lu Y."/>
            <person name="Battail C."/>
            <person name="Shen J."/>
            <person name="Sidebottom C.H."/>
            <person name="Wang X."/>
            <person name="Canaguier A."/>
            <person name="Chauveau A."/>
            <person name="Berard A."/>
            <person name="Deniot G."/>
            <person name="Guan M."/>
            <person name="Liu Z."/>
            <person name="Sun F."/>
            <person name="Lim Y.P."/>
            <person name="Lyons E."/>
            <person name="Town C.D."/>
            <person name="Bancroft I."/>
            <person name="Wang X."/>
            <person name="Meng J."/>
            <person name="Ma J."/>
            <person name="Pires J.C."/>
            <person name="King G.J."/>
            <person name="Brunel D."/>
            <person name="Delourme R."/>
            <person name="Renard M."/>
            <person name="Aury J.M."/>
            <person name="Adams K.L."/>
            <person name="Batley J."/>
            <person name="Snowdon R.J."/>
            <person name="Tost J."/>
            <person name="Edwards D."/>
            <person name="Zhou Y."/>
            <person name="Hua W."/>
            <person name="Sharpe A.G."/>
            <person name="Paterson A.H."/>
            <person name="Guan C."/>
            <person name="Wincker P."/>
        </authorList>
    </citation>
    <scope>NUCLEOTIDE SEQUENCE [LARGE SCALE GENOMIC DNA]</scope>
    <source>
        <strain evidence="2">cv. Darmor-bzh</strain>
    </source>
</reference>
<gene>
    <name evidence="1" type="primary">BnaA05g32270D</name>
    <name evidence="1" type="ORF">GSBRNA2T00076134001</name>
</gene>
<sequence>MLVYLSVAKHDLFVFPLLRYSKLAPL</sequence>
<proteinExistence type="predicted"/>
<organism evidence="1 2">
    <name type="scientific">Brassica napus</name>
    <name type="common">Rape</name>
    <dbReference type="NCBI Taxonomy" id="3708"/>
    <lineage>
        <taxon>Eukaryota</taxon>
        <taxon>Viridiplantae</taxon>
        <taxon>Streptophyta</taxon>
        <taxon>Embryophyta</taxon>
        <taxon>Tracheophyta</taxon>
        <taxon>Spermatophyta</taxon>
        <taxon>Magnoliopsida</taxon>
        <taxon>eudicotyledons</taxon>
        <taxon>Gunneridae</taxon>
        <taxon>Pentapetalae</taxon>
        <taxon>rosids</taxon>
        <taxon>malvids</taxon>
        <taxon>Brassicales</taxon>
        <taxon>Brassicaceae</taxon>
        <taxon>Brassiceae</taxon>
        <taxon>Brassica</taxon>
    </lineage>
</organism>
<dbReference type="PaxDb" id="3708-A0A078I0T1"/>
<dbReference type="AlphaFoldDB" id="A0A078I0T1"/>
<dbReference type="Gramene" id="CDY43159">
    <property type="protein sequence ID" value="CDY43159"/>
    <property type="gene ID" value="GSBRNA2T00076134001"/>
</dbReference>
<evidence type="ECO:0000313" key="1">
    <source>
        <dbReference type="EMBL" id="CDY43159.1"/>
    </source>
</evidence>
<dbReference type="EMBL" id="LK032546">
    <property type="protein sequence ID" value="CDY43159.1"/>
    <property type="molecule type" value="Genomic_DNA"/>
</dbReference>
<dbReference type="Proteomes" id="UP000028999">
    <property type="component" value="Unassembled WGS sequence"/>
</dbReference>